<evidence type="ECO:0000256" key="7">
    <source>
        <dbReference type="ARBA" id="ARBA00022840"/>
    </source>
</evidence>
<dbReference type="Pfam" id="PF01225">
    <property type="entry name" value="Mur_ligase"/>
    <property type="match status" value="1"/>
</dbReference>
<feature type="binding site" evidence="12">
    <location>
        <position position="152"/>
    </location>
    <ligand>
        <name>UDP-N-acetyl-alpha-D-muramoyl-L-alanyl-D-glutamate</name>
        <dbReference type="ChEBI" id="CHEBI:83900"/>
    </ligand>
</feature>
<keyword evidence="12" id="KW-0460">Magnesium</keyword>
<feature type="domain" description="Mur ligase C-terminal" evidence="15">
    <location>
        <begin position="335"/>
        <end position="459"/>
    </location>
</feature>
<dbReference type="InterPro" id="IPR036615">
    <property type="entry name" value="Mur_ligase_C_dom_sf"/>
</dbReference>
<dbReference type="GO" id="GO:0005524">
    <property type="term" value="F:ATP binding"/>
    <property type="evidence" value="ECO:0007669"/>
    <property type="project" value="UniProtKB-UniRule"/>
</dbReference>
<organism evidence="17 18">
    <name type="scientific">Aquibacillus koreensis</name>
    <dbReference type="NCBI Taxonomy" id="279446"/>
    <lineage>
        <taxon>Bacteria</taxon>
        <taxon>Bacillati</taxon>
        <taxon>Bacillota</taxon>
        <taxon>Bacilli</taxon>
        <taxon>Bacillales</taxon>
        <taxon>Bacillaceae</taxon>
        <taxon>Aquibacillus</taxon>
    </lineage>
</organism>
<evidence type="ECO:0000256" key="1">
    <source>
        <dbReference type="ARBA" id="ARBA00004752"/>
    </source>
</evidence>
<dbReference type="Pfam" id="PF02875">
    <property type="entry name" value="Mur_ligase_C"/>
    <property type="match status" value="1"/>
</dbReference>
<comment type="caution">
    <text evidence="12">Lacks conserved residue(s) required for the propagation of feature annotation.</text>
</comment>
<proteinExistence type="inferred from homology"/>
<evidence type="ECO:0000256" key="4">
    <source>
        <dbReference type="ARBA" id="ARBA00022598"/>
    </source>
</evidence>
<comment type="pathway">
    <text evidence="1 12 13">Cell wall biogenesis; peptidoglycan biosynthesis.</text>
</comment>
<keyword evidence="11 12" id="KW-0961">Cell wall biogenesis/degradation</keyword>
<evidence type="ECO:0000259" key="14">
    <source>
        <dbReference type="Pfam" id="PF01225"/>
    </source>
</evidence>
<evidence type="ECO:0000256" key="9">
    <source>
        <dbReference type="ARBA" id="ARBA00022984"/>
    </source>
</evidence>
<keyword evidence="6 12" id="KW-0547">Nucleotide-binding</keyword>
<keyword evidence="3 12" id="KW-0963">Cytoplasm</keyword>
<dbReference type="InterPro" id="IPR018109">
    <property type="entry name" value="Folylpolyglutamate_synth_CS"/>
</dbReference>
<dbReference type="GO" id="GO:0005737">
    <property type="term" value="C:cytoplasm"/>
    <property type="evidence" value="ECO:0007669"/>
    <property type="project" value="UniProtKB-SubCell"/>
</dbReference>
<evidence type="ECO:0000256" key="6">
    <source>
        <dbReference type="ARBA" id="ARBA00022741"/>
    </source>
</evidence>
<feature type="binding site" evidence="12">
    <location>
        <position position="180"/>
    </location>
    <ligand>
        <name>UDP-N-acetyl-alpha-D-muramoyl-L-alanyl-D-glutamate</name>
        <dbReference type="ChEBI" id="CHEBI:83900"/>
    </ligand>
</feature>
<dbReference type="InterPro" id="IPR004101">
    <property type="entry name" value="Mur_ligase_C"/>
</dbReference>
<dbReference type="EC" id="6.3.2.-" evidence="12"/>
<dbReference type="Gene3D" id="3.90.190.20">
    <property type="entry name" value="Mur ligase, C-terminal domain"/>
    <property type="match status" value="1"/>
</dbReference>
<dbReference type="AlphaFoldDB" id="A0A9X3WQH6"/>
<dbReference type="InterPro" id="IPR035911">
    <property type="entry name" value="MurE/MurF_N"/>
</dbReference>
<dbReference type="Gene3D" id="3.40.1190.10">
    <property type="entry name" value="Mur-like, catalytic domain"/>
    <property type="match status" value="1"/>
</dbReference>
<dbReference type="GO" id="GO:0008360">
    <property type="term" value="P:regulation of cell shape"/>
    <property type="evidence" value="ECO:0007669"/>
    <property type="project" value="UniProtKB-KW"/>
</dbReference>
<keyword evidence="5 12" id="KW-0132">Cell division</keyword>
<evidence type="ECO:0000256" key="2">
    <source>
        <dbReference type="ARBA" id="ARBA00005898"/>
    </source>
</evidence>
<dbReference type="Pfam" id="PF08245">
    <property type="entry name" value="Mur_ligase_M"/>
    <property type="match status" value="1"/>
</dbReference>
<evidence type="ECO:0000259" key="15">
    <source>
        <dbReference type="Pfam" id="PF02875"/>
    </source>
</evidence>
<evidence type="ECO:0000313" key="18">
    <source>
        <dbReference type="Proteomes" id="UP001145072"/>
    </source>
</evidence>
<keyword evidence="4 12" id="KW-0436">Ligase</keyword>
<accession>A0A9X3WQH6</accession>
<dbReference type="Gene3D" id="3.40.1390.10">
    <property type="entry name" value="MurE/MurF, N-terminal domain"/>
    <property type="match status" value="1"/>
</dbReference>
<dbReference type="PROSITE" id="PS01011">
    <property type="entry name" value="FOLYLPOLYGLU_SYNT_1"/>
    <property type="match status" value="1"/>
</dbReference>
<feature type="binding site" evidence="12">
    <location>
        <position position="188"/>
    </location>
    <ligand>
        <name>UDP-N-acetyl-alpha-D-muramoyl-L-alanyl-D-glutamate</name>
        <dbReference type="ChEBI" id="CHEBI:83900"/>
    </ligand>
</feature>
<evidence type="ECO:0000256" key="3">
    <source>
        <dbReference type="ARBA" id="ARBA00022490"/>
    </source>
</evidence>
<dbReference type="RefSeq" id="WP_259866084.1">
    <property type="nucleotide sequence ID" value="NZ_JAMQJZ010000013.1"/>
</dbReference>
<comment type="function">
    <text evidence="12">Catalyzes the addition of an amino acid to the nucleotide precursor UDP-N-acetylmuramoyl-L-alanyl-D-glutamate (UMAG) in the biosynthesis of bacterial cell-wall peptidoglycan.</text>
</comment>
<feature type="binding site" evidence="12">
    <location>
        <begin position="153"/>
        <end position="154"/>
    </location>
    <ligand>
        <name>UDP-N-acetyl-alpha-D-muramoyl-L-alanyl-D-glutamate</name>
        <dbReference type="ChEBI" id="CHEBI:83900"/>
    </ligand>
</feature>
<comment type="caution">
    <text evidence="17">The sequence shown here is derived from an EMBL/GenBank/DDBJ whole genome shotgun (WGS) entry which is preliminary data.</text>
</comment>
<dbReference type="PANTHER" id="PTHR23135:SF4">
    <property type="entry name" value="UDP-N-ACETYLMURAMOYL-L-ALANYL-D-GLUTAMATE--2,6-DIAMINOPIMELATE LIGASE MURE HOMOLOG, CHLOROPLASTIC"/>
    <property type="match status" value="1"/>
</dbReference>
<keyword evidence="10 12" id="KW-0131">Cell cycle</keyword>
<comment type="PTM">
    <text evidence="12">Carboxylation is probably crucial for Mg(2+) binding and, consequently, for the gamma-phosphate positioning of ATP.</text>
</comment>
<dbReference type="InterPro" id="IPR013221">
    <property type="entry name" value="Mur_ligase_cen"/>
</dbReference>
<comment type="cofactor">
    <cofactor evidence="12">
        <name>Mg(2+)</name>
        <dbReference type="ChEBI" id="CHEBI:18420"/>
    </cofactor>
</comment>
<feature type="binding site" evidence="12">
    <location>
        <position position="30"/>
    </location>
    <ligand>
        <name>UDP-N-acetyl-alpha-D-muramoyl-L-alanyl-D-glutamate</name>
        <dbReference type="ChEBI" id="CHEBI:83900"/>
    </ligand>
</feature>
<keyword evidence="8 12" id="KW-0133">Cell shape</keyword>
<feature type="domain" description="Mur ligase N-terminal catalytic" evidence="14">
    <location>
        <begin position="22"/>
        <end position="97"/>
    </location>
</feature>
<dbReference type="PANTHER" id="PTHR23135">
    <property type="entry name" value="MUR LIGASE FAMILY MEMBER"/>
    <property type="match status" value="1"/>
</dbReference>
<feature type="binding site" evidence="12">
    <location>
        <position position="186"/>
    </location>
    <ligand>
        <name>UDP-N-acetyl-alpha-D-muramoyl-L-alanyl-D-glutamate</name>
        <dbReference type="ChEBI" id="CHEBI:83900"/>
    </ligand>
</feature>
<name>A0A9X3WQH6_9BACI</name>
<evidence type="ECO:0000256" key="12">
    <source>
        <dbReference type="HAMAP-Rule" id="MF_00208"/>
    </source>
</evidence>
<dbReference type="GO" id="GO:0000287">
    <property type="term" value="F:magnesium ion binding"/>
    <property type="evidence" value="ECO:0007669"/>
    <property type="project" value="UniProtKB-UniRule"/>
</dbReference>
<evidence type="ECO:0000256" key="10">
    <source>
        <dbReference type="ARBA" id="ARBA00023306"/>
    </source>
</evidence>
<dbReference type="GO" id="GO:0009252">
    <property type="term" value="P:peptidoglycan biosynthetic process"/>
    <property type="evidence" value="ECO:0007669"/>
    <property type="project" value="UniProtKB-UniRule"/>
</dbReference>
<evidence type="ECO:0000256" key="11">
    <source>
        <dbReference type="ARBA" id="ARBA00023316"/>
    </source>
</evidence>
<feature type="modified residue" description="N6-carboxylysine" evidence="12">
    <location>
        <position position="220"/>
    </location>
</feature>
<reference evidence="17" key="1">
    <citation type="submission" date="2022-06" db="EMBL/GenBank/DDBJ databases">
        <title>Aquibacillus sp. a new bacterium isolated from soil saline samples.</title>
        <authorList>
            <person name="Galisteo C."/>
            <person name="De La Haba R."/>
            <person name="Sanchez-Porro C."/>
            <person name="Ventosa A."/>
        </authorList>
    </citation>
    <scope>NUCLEOTIDE SEQUENCE</scope>
    <source>
        <strain evidence="17">JCM 12387</strain>
    </source>
</reference>
<dbReference type="NCBIfam" id="TIGR01085">
    <property type="entry name" value="murE"/>
    <property type="match status" value="1"/>
</dbReference>
<dbReference type="NCBIfam" id="NF001126">
    <property type="entry name" value="PRK00139.1-4"/>
    <property type="match status" value="1"/>
</dbReference>
<dbReference type="InterPro" id="IPR036565">
    <property type="entry name" value="Mur-like_cat_sf"/>
</dbReference>
<comment type="subcellular location">
    <subcellularLocation>
        <location evidence="12 13">Cytoplasm</location>
    </subcellularLocation>
</comment>
<sequence>MQTSELFSYFTIKTVIGELPLEIDHIHVDSREVQENSIFICTKGFTVDSHEFYHEAIDRGATVIVSEKALDVDESKAAVVIVKDTYKALAHIANKFYDYPSSKLNIFGVTGTNGKTTVTTLIYRLLQHVNQKAALTGTIGFEMNGTRMKSENTTCDLLTNQKLLQETVDRDISNMVMEVSSHGLCQGRLWGIDFDVVTFTNLSQDHLDYHDSMEQYGYIKGLLFAQLGQDLKREKYIVLNEDDPWFKTYSFWSPFEVISYGLQTDADFTASNIQYKSDHTTFTLHSPEGEYDLKAPLLGEFNVYNILAAMASLFAKGIHVSEMVEAFIDMEPINGRMEKLKLDVPVDLYVDYAHTSDAIEKSIQAILPFKQKRLIFLVGTGGDRDPHKRPDMGKKASAADYVILTINDPRTEDPNKIVADMEKGMLHENYVTITERKAAIAHAIEISEPGDIVVFAGKGQEDYQVVGTKKVPHSDFDLAREFAEKKYKK</sequence>
<dbReference type="GO" id="GO:0004326">
    <property type="term" value="F:tetrahydrofolylpolyglutamate synthase activity"/>
    <property type="evidence" value="ECO:0007669"/>
    <property type="project" value="InterPro"/>
</dbReference>
<evidence type="ECO:0000313" key="17">
    <source>
        <dbReference type="EMBL" id="MDC3421756.1"/>
    </source>
</evidence>
<dbReference type="SUPFAM" id="SSF53244">
    <property type="entry name" value="MurD-like peptide ligases, peptide-binding domain"/>
    <property type="match status" value="1"/>
</dbReference>
<feature type="binding site" evidence="12">
    <location>
        <begin position="111"/>
        <end position="117"/>
    </location>
    <ligand>
        <name>ATP</name>
        <dbReference type="ChEBI" id="CHEBI:30616"/>
    </ligand>
</feature>
<dbReference type="EMBL" id="JAMQJZ010000013">
    <property type="protein sequence ID" value="MDC3421756.1"/>
    <property type="molecule type" value="Genomic_DNA"/>
</dbReference>
<dbReference type="SUPFAM" id="SSF53623">
    <property type="entry name" value="MurD-like peptide ligases, catalytic domain"/>
    <property type="match status" value="1"/>
</dbReference>
<evidence type="ECO:0000256" key="8">
    <source>
        <dbReference type="ARBA" id="ARBA00022960"/>
    </source>
</evidence>
<dbReference type="InterPro" id="IPR005761">
    <property type="entry name" value="UDP-N-AcMur-Glu-dNH2Pim_ligase"/>
</dbReference>
<keyword evidence="7 12" id="KW-0067">ATP-binding</keyword>
<gene>
    <name evidence="12" type="primary">murE</name>
    <name evidence="17" type="ORF">NC661_15390</name>
</gene>
<evidence type="ECO:0000259" key="16">
    <source>
        <dbReference type="Pfam" id="PF08245"/>
    </source>
</evidence>
<evidence type="ECO:0000256" key="5">
    <source>
        <dbReference type="ARBA" id="ARBA00022618"/>
    </source>
</evidence>
<feature type="domain" description="Mur ligase central" evidence="16">
    <location>
        <begin position="109"/>
        <end position="312"/>
    </location>
</feature>
<dbReference type="GO" id="GO:0051301">
    <property type="term" value="P:cell division"/>
    <property type="evidence" value="ECO:0007669"/>
    <property type="project" value="UniProtKB-KW"/>
</dbReference>
<comment type="similarity">
    <text evidence="2 12">Belongs to the MurCDEF family. MurE subfamily.</text>
</comment>
<dbReference type="InterPro" id="IPR000713">
    <property type="entry name" value="Mur_ligase_N"/>
</dbReference>
<evidence type="ECO:0000256" key="13">
    <source>
        <dbReference type="RuleBase" id="RU004135"/>
    </source>
</evidence>
<keyword evidence="18" id="KW-1185">Reference proteome</keyword>
<dbReference type="HAMAP" id="MF_00208">
    <property type="entry name" value="MurE"/>
    <property type="match status" value="1"/>
</dbReference>
<keyword evidence="9 12" id="KW-0573">Peptidoglycan synthesis</keyword>
<dbReference type="SUPFAM" id="SSF63418">
    <property type="entry name" value="MurE/MurF N-terminal domain"/>
    <property type="match status" value="1"/>
</dbReference>
<dbReference type="GO" id="GO:0071555">
    <property type="term" value="P:cell wall organization"/>
    <property type="evidence" value="ECO:0007669"/>
    <property type="project" value="UniProtKB-KW"/>
</dbReference>
<protein>
    <recommendedName>
        <fullName evidence="12">UDP-N-acetylmuramyl-tripeptide synthetase</fullName>
        <ecNumber evidence="12">6.3.2.-</ecNumber>
    </recommendedName>
    <alternativeName>
        <fullName evidence="12">UDP-MurNAc-tripeptide synthetase</fullName>
    </alternativeName>
</protein>
<dbReference type="Proteomes" id="UP001145072">
    <property type="component" value="Unassembled WGS sequence"/>
</dbReference>